<sequence>MSGILDTVNQRTQLVGQNRLELLTFRLIRKQRYGINVFKVKEVLQCPKLTSIPQLHRLVKGVAYIRGQTVSIIDMSLATGGSPIIDPENHFIIISEFNRSTQGFLVGSVERIINMRWESIMPPPEGTGSSNYLTAVTEIGGELVEILDVEKILNEISPVDERIRDDVLALKPVVTAGDEVRPNKVLVVDDSNVARKQVKRAVETIGYEVLLAYDGRDALNQLQALSQECDIYKELVLVISDIEMPEMDGYTLTTEIKKSSNLKNLHVVLHSSLSGVFNESMVKRVGADAFIPKFDPNELSAAVISAVTGQKS</sequence>
<keyword evidence="1" id="KW-0597">Phosphoprotein</keyword>
<dbReference type="PANTHER" id="PTHR47233:SF3">
    <property type="entry name" value="CHEMOTAXIS PROTEIN CHEV"/>
    <property type="match status" value="1"/>
</dbReference>
<dbReference type="SUPFAM" id="SSF52172">
    <property type="entry name" value="CheY-like"/>
    <property type="match status" value="1"/>
</dbReference>
<dbReference type="Proteomes" id="UP000218160">
    <property type="component" value="Chromosome 1"/>
</dbReference>
<dbReference type="Gene3D" id="2.40.50.180">
    <property type="entry name" value="CheA-289, Domain 4"/>
    <property type="match status" value="1"/>
</dbReference>
<dbReference type="InterPro" id="IPR036061">
    <property type="entry name" value="CheW-like_dom_sf"/>
</dbReference>
<keyword evidence="5" id="KW-1185">Reference proteome</keyword>
<dbReference type="PROSITE" id="PS50110">
    <property type="entry name" value="RESPONSE_REGULATORY"/>
    <property type="match status" value="1"/>
</dbReference>
<reference evidence="5" key="1">
    <citation type="submission" date="2017-04" db="EMBL/GenBank/DDBJ databases">
        <title>Genome evolution of the luminous symbionts of deep sea anglerfish.</title>
        <authorList>
            <person name="Hendry T.A."/>
        </authorList>
    </citation>
    <scope>NUCLEOTIDE SEQUENCE [LARGE SCALE GENOMIC DNA]</scope>
</reference>
<evidence type="ECO:0000313" key="5">
    <source>
        <dbReference type="Proteomes" id="UP000218160"/>
    </source>
</evidence>
<dbReference type="AlphaFoldDB" id="A0A291B727"/>
<dbReference type="PIRSF" id="PIRSF002867">
    <property type="entry name" value="CheV"/>
    <property type="match status" value="1"/>
</dbReference>
<dbReference type="CDD" id="cd19924">
    <property type="entry name" value="REC_CheV-like"/>
    <property type="match status" value="1"/>
</dbReference>
<name>A0A291B727_9GAMM</name>
<evidence type="ECO:0000259" key="3">
    <source>
        <dbReference type="PROSITE" id="PS50851"/>
    </source>
</evidence>
<dbReference type="GO" id="GO:0006935">
    <property type="term" value="P:chemotaxis"/>
    <property type="evidence" value="ECO:0007669"/>
    <property type="project" value="InterPro"/>
</dbReference>
<dbReference type="KEGG" id="elux:BTN50_0277"/>
<dbReference type="Pfam" id="PF00072">
    <property type="entry name" value="Response_reg"/>
    <property type="match status" value="1"/>
</dbReference>
<dbReference type="OrthoDB" id="9806105at2"/>
<dbReference type="EMBL" id="CP020660">
    <property type="protein sequence ID" value="ATF08814.1"/>
    <property type="molecule type" value="Genomic_DNA"/>
</dbReference>
<accession>A0A291B727</accession>
<evidence type="ECO:0000256" key="1">
    <source>
        <dbReference type="PROSITE-ProRule" id="PRU00169"/>
    </source>
</evidence>
<feature type="modified residue" description="4-aspartylphosphate" evidence="1">
    <location>
        <position position="241"/>
    </location>
</feature>
<dbReference type="PANTHER" id="PTHR47233">
    <property type="entry name" value="CHEMOTAXIS PROTEIN CHEV"/>
    <property type="match status" value="1"/>
</dbReference>
<evidence type="ECO:0000313" key="4">
    <source>
        <dbReference type="EMBL" id="ATF08814.1"/>
    </source>
</evidence>
<dbReference type="Pfam" id="PF01584">
    <property type="entry name" value="CheW"/>
    <property type="match status" value="1"/>
</dbReference>
<feature type="domain" description="Response regulatory" evidence="2">
    <location>
        <begin position="184"/>
        <end position="308"/>
    </location>
</feature>
<dbReference type="Gene3D" id="2.30.30.40">
    <property type="entry name" value="SH3 Domains"/>
    <property type="match status" value="1"/>
</dbReference>
<dbReference type="InterPro" id="IPR024181">
    <property type="entry name" value="Chemotax_regulator_CheV"/>
</dbReference>
<dbReference type="RefSeq" id="WP_096618723.1">
    <property type="nucleotide sequence ID" value="NZ_CP020660.1"/>
</dbReference>
<dbReference type="InterPro" id="IPR011006">
    <property type="entry name" value="CheY-like_superfamily"/>
</dbReference>
<proteinExistence type="predicted"/>
<dbReference type="SMART" id="SM00448">
    <property type="entry name" value="REC"/>
    <property type="match status" value="1"/>
</dbReference>
<dbReference type="SMART" id="SM00260">
    <property type="entry name" value="CheW"/>
    <property type="match status" value="1"/>
</dbReference>
<dbReference type="InterPro" id="IPR002545">
    <property type="entry name" value="CheW-lke_dom"/>
</dbReference>
<organism evidence="4 5">
    <name type="scientific">Candidatus Enterovibrio altilux</name>
    <dbReference type="NCBI Taxonomy" id="1927128"/>
    <lineage>
        <taxon>Bacteria</taxon>
        <taxon>Pseudomonadati</taxon>
        <taxon>Pseudomonadota</taxon>
        <taxon>Gammaproteobacteria</taxon>
        <taxon>Vibrionales</taxon>
        <taxon>Vibrionaceae</taxon>
        <taxon>Enterovibrio</taxon>
    </lineage>
</organism>
<gene>
    <name evidence="4" type="ORF">BTN50_0277</name>
</gene>
<dbReference type="PROSITE" id="PS50851">
    <property type="entry name" value="CHEW"/>
    <property type="match status" value="1"/>
</dbReference>
<dbReference type="SUPFAM" id="SSF50341">
    <property type="entry name" value="CheW-like"/>
    <property type="match status" value="1"/>
</dbReference>
<dbReference type="GO" id="GO:0000160">
    <property type="term" value="P:phosphorelay signal transduction system"/>
    <property type="evidence" value="ECO:0007669"/>
    <property type="project" value="InterPro"/>
</dbReference>
<dbReference type="InterPro" id="IPR001789">
    <property type="entry name" value="Sig_transdc_resp-reg_receiver"/>
</dbReference>
<dbReference type="Gene3D" id="3.40.50.2300">
    <property type="match status" value="1"/>
</dbReference>
<evidence type="ECO:0000259" key="2">
    <source>
        <dbReference type="PROSITE" id="PS50110"/>
    </source>
</evidence>
<protein>
    <submittedName>
        <fullName evidence="4">Chemotaxis protein CheV</fullName>
    </submittedName>
</protein>
<feature type="domain" description="CheW-like" evidence="3">
    <location>
        <begin position="19"/>
        <end position="158"/>
    </location>
</feature>